<evidence type="ECO:0000256" key="15">
    <source>
        <dbReference type="SAM" id="Phobius"/>
    </source>
</evidence>
<keyword evidence="12" id="KW-0325">Glycoprotein</keyword>
<feature type="non-terminal residue" evidence="18">
    <location>
        <position position="1"/>
    </location>
</feature>
<keyword evidence="4 15" id="KW-0812">Transmembrane</keyword>
<dbReference type="CDD" id="cd15074">
    <property type="entry name" value="7tmA_Opsin5_neuropsin"/>
    <property type="match status" value="1"/>
</dbReference>
<feature type="transmembrane region" description="Helical" evidence="15">
    <location>
        <begin position="321"/>
        <end position="344"/>
    </location>
</feature>
<keyword evidence="6 15" id="KW-1133">Transmembrane helix</keyword>
<evidence type="ECO:0000313" key="18">
    <source>
        <dbReference type="EMBL" id="EEN65127.1"/>
    </source>
</evidence>
<dbReference type="InParanoid" id="C3Y4A1"/>
<dbReference type="GO" id="GO:0016020">
    <property type="term" value="C:membrane"/>
    <property type="evidence" value="ECO:0007669"/>
    <property type="project" value="UniProtKB-SubCell"/>
</dbReference>
<dbReference type="AlphaFoldDB" id="C3Y4A1"/>
<feature type="region of interest" description="Disordered" evidence="14">
    <location>
        <begin position="477"/>
        <end position="499"/>
    </location>
</feature>
<keyword evidence="8" id="KW-0297">G-protein coupled receptor</keyword>
<evidence type="ECO:0000256" key="8">
    <source>
        <dbReference type="ARBA" id="ARBA00023040"/>
    </source>
</evidence>
<evidence type="ECO:0000256" key="11">
    <source>
        <dbReference type="ARBA" id="ARBA00023170"/>
    </source>
</evidence>
<feature type="chain" id="PRO_5002935137" description="G-protein coupled receptors family 1 profile domain-containing protein" evidence="16">
    <location>
        <begin position="22"/>
        <end position="499"/>
    </location>
</feature>
<dbReference type="GO" id="GO:0007602">
    <property type="term" value="P:phototransduction"/>
    <property type="evidence" value="ECO:0007669"/>
    <property type="project" value="UniProtKB-KW"/>
</dbReference>
<feature type="signal peptide" evidence="16">
    <location>
        <begin position="1"/>
        <end position="21"/>
    </location>
</feature>
<dbReference type="PRINTS" id="PR01244">
    <property type="entry name" value="PEROPSIN"/>
</dbReference>
<dbReference type="GO" id="GO:0004930">
    <property type="term" value="F:G protein-coupled receptor activity"/>
    <property type="evidence" value="ECO:0007669"/>
    <property type="project" value="UniProtKB-KW"/>
</dbReference>
<dbReference type="PANTHER" id="PTHR24240">
    <property type="entry name" value="OPSIN"/>
    <property type="match status" value="1"/>
</dbReference>
<dbReference type="SUPFAM" id="SSF81321">
    <property type="entry name" value="Family A G protein-coupled receptor-like"/>
    <property type="match status" value="1"/>
</dbReference>
<dbReference type="InterPro" id="IPR050125">
    <property type="entry name" value="GPCR_opsins"/>
</dbReference>
<evidence type="ECO:0000256" key="1">
    <source>
        <dbReference type="ARBA" id="ARBA00004141"/>
    </source>
</evidence>
<dbReference type="EMBL" id="GG666484">
    <property type="protein sequence ID" value="EEN65127.1"/>
    <property type="molecule type" value="Genomic_DNA"/>
</dbReference>
<dbReference type="InterPro" id="IPR000276">
    <property type="entry name" value="GPCR_Rhodpsn"/>
</dbReference>
<evidence type="ECO:0000256" key="6">
    <source>
        <dbReference type="ARBA" id="ARBA00022989"/>
    </source>
</evidence>
<dbReference type="InterPro" id="IPR027430">
    <property type="entry name" value="Retinal_BS"/>
</dbReference>
<keyword evidence="3" id="KW-0716">Sensory transduction</keyword>
<dbReference type="FunFam" id="1.20.1070.10:FF:000219">
    <property type="entry name" value="Opsin 5-like 2"/>
    <property type="match status" value="1"/>
</dbReference>
<keyword evidence="9 15" id="KW-0472">Membrane</keyword>
<feature type="domain" description="G-protein coupled receptors family 1 profile" evidence="17">
    <location>
        <begin position="169"/>
        <end position="429"/>
    </location>
</feature>
<dbReference type="PRINTS" id="PR00237">
    <property type="entry name" value="GPCRRHODOPSN"/>
</dbReference>
<keyword evidence="16" id="KW-0732">Signal</keyword>
<dbReference type="PROSITE" id="PS00238">
    <property type="entry name" value="OPSIN"/>
    <property type="match status" value="1"/>
</dbReference>
<reference evidence="18" key="1">
    <citation type="journal article" date="2008" name="Nature">
        <title>The amphioxus genome and the evolution of the chordate karyotype.</title>
        <authorList>
            <consortium name="US DOE Joint Genome Institute (JGI-PGF)"/>
            <person name="Putnam N.H."/>
            <person name="Butts T."/>
            <person name="Ferrier D.E.K."/>
            <person name="Furlong R.F."/>
            <person name="Hellsten U."/>
            <person name="Kawashima T."/>
            <person name="Robinson-Rechavi M."/>
            <person name="Shoguchi E."/>
            <person name="Terry A."/>
            <person name="Yu J.-K."/>
            <person name="Benito-Gutierrez E.L."/>
            <person name="Dubchak I."/>
            <person name="Garcia-Fernandez J."/>
            <person name="Gibson-Brown J.J."/>
            <person name="Grigoriev I.V."/>
            <person name="Horton A.C."/>
            <person name="de Jong P.J."/>
            <person name="Jurka J."/>
            <person name="Kapitonov V.V."/>
            <person name="Kohara Y."/>
            <person name="Kuroki Y."/>
            <person name="Lindquist E."/>
            <person name="Lucas S."/>
            <person name="Osoegawa K."/>
            <person name="Pennacchio L.A."/>
            <person name="Salamov A.A."/>
            <person name="Satou Y."/>
            <person name="Sauka-Spengler T."/>
            <person name="Schmutz J."/>
            <person name="Shin-I T."/>
            <person name="Toyoda A."/>
            <person name="Bronner-Fraser M."/>
            <person name="Fujiyama A."/>
            <person name="Holland L.Z."/>
            <person name="Holland P.W.H."/>
            <person name="Satoh N."/>
            <person name="Rokhsar D.S."/>
        </authorList>
    </citation>
    <scope>NUCLEOTIDE SEQUENCE [LARGE SCALE GENOMIC DNA]</scope>
    <source>
        <strain evidence="18">S238N-H82</strain>
        <tissue evidence="18">Testes</tissue>
    </source>
</reference>
<feature type="transmembrane region" description="Helical" evidence="15">
    <location>
        <begin position="151"/>
        <end position="178"/>
    </location>
</feature>
<accession>C3Y4A1</accession>
<protein>
    <recommendedName>
        <fullName evidence="17">G-protein coupled receptors family 1 profile domain-containing protein</fullName>
    </recommendedName>
</protein>
<feature type="compositionally biased region" description="Polar residues" evidence="14">
    <location>
        <begin position="489"/>
        <end position="499"/>
    </location>
</feature>
<evidence type="ECO:0000259" key="17">
    <source>
        <dbReference type="PROSITE" id="PS50262"/>
    </source>
</evidence>
<dbReference type="GO" id="GO:0009881">
    <property type="term" value="F:photoreceptor activity"/>
    <property type="evidence" value="ECO:0007669"/>
    <property type="project" value="UniProtKB-KW"/>
</dbReference>
<keyword evidence="5" id="KW-0681">Retinal protein</keyword>
<dbReference type="eggNOG" id="KOG1249">
    <property type="taxonomic scope" value="Eukaryota"/>
</dbReference>
<evidence type="ECO:0000256" key="13">
    <source>
        <dbReference type="ARBA" id="ARBA00023224"/>
    </source>
</evidence>
<dbReference type="Gene3D" id="1.20.1070.10">
    <property type="entry name" value="Rhodopsin 7-helix transmembrane proteins"/>
    <property type="match status" value="1"/>
</dbReference>
<feature type="transmembrane region" description="Helical" evidence="15">
    <location>
        <begin position="271"/>
        <end position="294"/>
    </location>
</feature>
<evidence type="ECO:0000256" key="3">
    <source>
        <dbReference type="ARBA" id="ARBA00022606"/>
    </source>
</evidence>
<proteinExistence type="predicted"/>
<evidence type="ECO:0000256" key="9">
    <source>
        <dbReference type="ARBA" id="ARBA00023136"/>
    </source>
</evidence>
<sequence length="499" mass="55591">GLNSIFLTVFSSGALPLHVCALERADDLYARHAGKIDLLKVPLGGAERMESFPPLQPTEVTITGVDNKFSAADLVMSSAALNWTWRFLLYIPLPAGRRASLVMNASPSSWLPSRELFTDSPENSSEWPWTDGPTQESCSDDESVDPIGYHAYLAVAIYLTLLGIVAVGGNVMAIIVFVTEKEFRKKEHNSLLLNMALADLGVSIFGYPASTVSGYAGRWVLGEVWCVIYAFVCYTFSMVTMNTLCAISIYRYIVMCTPQYAHLLTHRRTMYVILVTWLYALVFTVPPLVGVNYYTFEPIREYMPGGIICSLNWNVRYPGEMAYTVLTIFFGYVVYVVIMGYCYCKIYFKSKNLKFGALASDKAKKAVKKDILKASLMCMTMVVSFLIAWTPYAVSSTWDILTEEDLPIIATILPSLFAKSSCMMNPIIYTCCNGKYRQAALKSFRRLGCFNKQVNPLNTEQPQAVRRRRCSAVGPADQGMAMNAIPPSRATNDRQSSSC</sequence>
<evidence type="ECO:0000256" key="2">
    <source>
        <dbReference type="ARBA" id="ARBA00022543"/>
    </source>
</evidence>
<feature type="transmembrane region" description="Helical" evidence="15">
    <location>
        <begin position="227"/>
        <end position="250"/>
    </location>
</feature>
<keyword evidence="2" id="KW-0600">Photoreceptor protein</keyword>
<feature type="compositionally biased region" description="Polar residues" evidence="14">
    <location>
        <begin position="121"/>
        <end position="137"/>
    </location>
</feature>
<keyword evidence="10" id="KW-1015">Disulfide bond</keyword>
<dbReference type="eggNOG" id="KOG3656">
    <property type="taxonomic scope" value="Eukaryota"/>
</dbReference>
<dbReference type="InterPro" id="IPR017452">
    <property type="entry name" value="GPCR_Rhodpsn_7TM"/>
</dbReference>
<evidence type="ECO:0000256" key="12">
    <source>
        <dbReference type="ARBA" id="ARBA00023180"/>
    </source>
</evidence>
<keyword evidence="11" id="KW-0675">Receptor</keyword>
<evidence type="ECO:0000256" key="16">
    <source>
        <dbReference type="SAM" id="SignalP"/>
    </source>
</evidence>
<feature type="transmembrane region" description="Helical" evidence="15">
    <location>
        <begin position="374"/>
        <end position="394"/>
    </location>
</feature>
<keyword evidence="7" id="KW-0157">Chromophore</keyword>
<keyword evidence="13" id="KW-0807">Transducer</keyword>
<name>C3Y4A1_BRAFL</name>
<evidence type="ECO:0000256" key="10">
    <source>
        <dbReference type="ARBA" id="ARBA00023157"/>
    </source>
</evidence>
<feature type="region of interest" description="Disordered" evidence="14">
    <location>
        <begin position="121"/>
        <end position="140"/>
    </location>
</feature>
<evidence type="ECO:0000256" key="5">
    <source>
        <dbReference type="ARBA" id="ARBA00022925"/>
    </source>
</evidence>
<dbReference type="InterPro" id="IPR002962">
    <property type="entry name" value="Peropsin"/>
</dbReference>
<organism>
    <name type="scientific">Branchiostoma floridae</name>
    <name type="common">Florida lancelet</name>
    <name type="synonym">Amphioxus</name>
    <dbReference type="NCBI Taxonomy" id="7739"/>
    <lineage>
        <taxon>Eukaryota</taxon>
        <taxon>Metazoa</taxon>
        <taxon>Chordata</taxon>
        <taxon>Cephalochordata</taxon>
        <taxon>Leptocardii</taxon>
        <taxon>Amphioxiformes</taxon>
        <taxon>Branchiostomatidae</taxon>
        <taxon>Branchiostoma</taxon>
    </lineage>
</organism>
<evidence type="ECO:0000256" key="7">
    <source>
        <dbReference type="ARBA" id="ARBA00022991"/>
    </source>
</evidence>
<dbReference type="GO" id="GO:0007601">
    <property type="term" value="P:visual perception"/>
    <property type="evidence" value="ECO:0007669"/>
    <property type="project" value="InterPro"/>
</dbReference>
<dbReference type="PROSITE" id="PS50262">
    <property type="entry name" value="G_PROTEIN_RECEP_F1_2"/>
    <property type="match status" value="1"/>
</dbReference>
<gene>
    <name evidence="18" type="ORF">BRAFLDRAFT_91095</name>
</gene>
<dbReference type="Pfam" id="PF00001">
    <property type="entry name" value="7tm_1"/>
    <property type="match status" value="1"/>
</dbReference>
<comment type="subcellular location">
    <subcellularLocation>
        <location evidence="1">Membrane</location>
        <topology evidence="1">Multi-pass membrane protein</topology>
    </subcellularLocation>
</comment>
<feature type="transmembrane region" description="Helical" evidence="15">
    <location>
        <begin position="406"/>
        <end position="428"/>
    </location>
</feature>
<evidence type="ECO:0000256" key="4">
    <source>
        <dbReference type="ARBA" id="ARBA00022692"/>
    </source>
</evidence>
<feature type="transmembrane region" description="Helical" evidence="15">
    <location>
        <begin position="190"/>
        <end position="207"/>
    </location>
</feature>
<evidence type="ECO:0000256" key="14">
    <source>
        <dbReference type="SAM" id="MobiDB-lite"/>
    </source>
</evidence>